<dbReference type="Pfam" id="PF09355">
    <property type="entry name" value="Phage_Gp19"/>
    <property type="match status" value="1"/>
</dbReference>
<keyword evidence="2" id="KW-1185">Reference proteome</keyword>
<dbReference type="InterPro" id="IPR018963">
    <property type="entry name" value="Mycophage_D29_Gp19"/>
</dbReference>
<dbReference type="AlphaFoldDB" id="A0A2X4U2N6"/>
<gene>
    <name evidence="1" type="ORF">NCTC10994_02357</name>
</gene>
<dbReference type="EMBL" id="LS483468">
    <property type="protein sequence ID" value="SQI32889.1"/>
    <property type="molecule type" value="Genomic_DNA"/>
</dbReference>
<dbReference type="STRING" id="1219011.GCA_001895045_04134"/>
<evidence type="ECO:0000313" key="1">
    <source>
        <dbReference type="EMBL" id="SQI32889.1"/>
    </source>
</evidence>
<organism evidence="1 2">
    <name type="scientific">Rhodococcus coprophilus</name>
    <dbReference type="NCBI Taxonomy" id="38310"/>
    <lineage>
        <taxon>Bacteria</taxon>
        <taxon>Bacillati</taxon>
        <taxon>Actinomycetota</taxon>
        <taxon>Actinomycetes</taxon>
        <taxon>Mycobacteriales</taxon>
        <taxon>Nocardiaceae</taxon>
        <taxon>Rhodococcus</taxon>
    </lineage>
</organism>
<reference evidence="1 2" key="1">
    <citation type="submission" date="2018-06" db="EMBL/GenBank/DDBJ databases">
        <authorList>
            <consortium name="Pathogen Informatics"/>
            <person name="Doyle S."/>
        </authorList>
    </citation>
    <scope>NUCLEOTIDE SEQUENCE [LARGE SCALE GENOMIC DNA]</scope>
    <source>
        <strain evidence="1 2">NCTC10994</strain>
    </source>
</reference>
<dbReference type="Proteomes" id="UP000249091">
    <property type="component" value="Chromosome 1"/>
</dbReference>
<dbReference type="RefSeq" id="WP_072705018.1">
    <property type="nucleotide sequence ID" value="NZ_JAFBBL010000001.1"/>
</dbReference>
<dbReference type="KEGG" id="rcr:NCTC10994_02357"/>
<proteinExistence type="predicted"/>
<protein>
    <submittedName>
        <fullName evidence="1">Phage protein Gp19/Gp15/Gp42</fullName>
    </submittedName>
</protein>
<evidence type="ECO:0000313" key="2">
    <source>
        <dbReference type="Proteomes" id="UP000249091"/>
    </source>
</evidence>
<sequence length="133" mass="14426">MAHATAEDVQAVLGRELTPEETAMVARRLEQVERMIVRRIPDLASQIAAGDIDQADVVDIEAEAVLRVVLHGDGLVSESDGGFSYQKAYTADGTLRLLPEEWQTLGVRPSKMHSLVPNLVAPRRESSFFGAGG</sequence>
<accession>A0A2X4U2N6</accession>
<name>A0A2X4U2N6_9NOCA</name>